<dbReference type="EC" id="6.1.1.17" evidence="7"/>
<gene>
    <name evidence="7" type="primary">gltX</name>
    <name evidence="10" type="ORF">XD93_0842</name>
</gene>
<feature type="short sequence motif" description="'HIGH' region" evidence="7">
    <location>
        <begin position="45"/>
        <end position="55"/>
    </location>
</feature>
<evidence type="ECO:0000256" key="2">
    <source>
        <dbReference type="ARBA" id="ARBA00022598"/>
    </source>
</evidence>
<comment type="subcellular location">
    <subcellularLocation>
        <location evidence="7">Cytoplasm</location>
    </subcellularLocation>
</comment>
<keyword evidence="7" id="KW-0963">Cytoplasm</keyword>
<dbReference type="PANTHER" id="PTHR43311:SF2">
    <property type="entry name" value="GLUTAMATE--TRNA LIGASE, MITOCHONDRIAL-RELATED"/>
    <property type="match status" value="1"/>
</dbReference>
<reference evidence="11" key="1">
    <citation type="journal article" date="2015" name="MBio">
        <title>Genome-Resolved Metagenomic Analysis Reveals Roles for Candidate Phyla and Other Microbial Community Members in Biogeochemical Transformations in Oil Reservoirs.</title>
        <authorList>
            <person name="Hu P."/>
            <person name="Tom L."/>
            <person name="Singh A."/>
            <person name="Thomas B.C."/>
            <person name="Baker B.J."/>
            <person name="Piceno Y.M."/>
            <person name="Andersen G.L."/>
            <person name="Banfield J.F."/>
        </authorList>
    </citation>
    <scope>NUCLEOTIDE SEQUENCE [LARGE SCALE GENOMIC DNA]</scope>
</reference>
<evidence type="ECO:0000256" key="6">
    <source>
        <dbReference type="ARBA" id="ARBA00023146"/>
    </source>
</evidence>
<dbReference type="PRINTS" id="PR00987">
    <property type="entry name" value="TRNASYNTHGLU"/>
</dbReference>
<dbReference type="Pfam" id="PF19269">
    <property type="entry name" value="Anticodon_2"/>
    <property type="match status" value="1"/>
</dbReference>
<dbReference type="InterPro" id="IPR000924">
    <property type="entry name" value="Glu/Gln-tRNA-synth"/>
</dbReference>
<dbReference type="EMBL" id="LGGO01000133">
    <property type="protein sequence ID" value="KUK76560.1"/>
    <property type="molecule type" value="Genomic_DNA"/>
</dbReference>
<evidence type="ECO:0000256" key="7">
    <source>
        <dbReference type="HAMAP-Rule" id="MF_00022"/>
    </source>
</evidence>
<feature type="short sequence motif" description="'KMSKS' region" evidence="7">
    <location>
        <begin position="292"/>
        <end position="296"/>
    </location>
</feature>
<evidence type="ECO:0000256" key="5">
    <source>
        <dbReference type="ARBA" id="ARBA00022917"/>
    </source>
</evidence>
<dbReference type="NCBIfam" id="TIGR00464">
    <property type="entry name" value="gltX_bact"/>
    <property type="match status" value="1"/>
</dbReference>
<dbReference type="InterPro" id="IPR045462">
    <property type="entry name" value="aa-tRNA-synth_I_cd-bd"/>
</dbReference>
<keyword evidence="3 7" id="KW-0547">Nucleotide-binding</keyword>
<dbReference type="AlphaFoldDB" id="A0A101HHJ7"/>
<dbReference type="Pfam" id="PF00749">
    <property type="entry name" value="tRNA-synt_1c"/>
    <property type="match status" value="1"/>
</dbReference>
<dbReference type="GO" id="GO:0004818">
    <property type="term" value="F:glutamate-tRNA ligase activity"/>
    <property type="evidence" value="ECO:0007669"/>
    <property type="project" value="UniProtKB-UniRule"/>
</dbReference>
<proteinExistence type="inferred from homology"/>
<dbReference type="GO" id="GO:0005524">
    <property type="term" value="F:ATP binding"/>
    <property type="evidence" value="ECO:0007669"/>
    <property type="project" value="UniProtKB-UniRule"/>
</dbReference>
<dbReference type="Gene3D" id="1.10.10.350">
    <property type="match status" value="1"/>
</dbReference>
<sequence>MRSKEENSKLAQLLFPEIKETPKDMFVKYPKRDLEPGQLVVRFAPSPTGFLHLGSVYTSLIDRRLADQTDGVCILRIEDTDKSREIEGGVDLIINGLSDFGIEFDESINSGNYGPYLQSERKDIYKVFAKDMVERGVAYPCFASPDELDDIRKKQEELGVRTGYYGNFAKWRDAFFEDIKEQIDEGKEFVIRLYSTGDFEKKFEFDDKVKGRCTFSENDMDLVLLKSDGLPTYHFAHPIDDTLMGVNLVIRTTEWFPSIPIHLEIFEKLQFEQIDYAHPSPLMKMDNGNKRKLSKRKDPEADARYFLNHGYPTVAILEYFLNIMNSNFSDWRRENPEKEYTEFELKLKKFNKAGALFDMTKLENVCKEYIARLSAREVYDHIFRWAQKYDVDLVKRMEENREYCIEILNIEREGDQIRKDIVKWEDAYNQFSIFFDDMYEELERDELPENVEKEDVKKIIDMFLDTYDMGDSTDVWFGKIKDIGNELGYTSDYKAFKANPEKFKGKVGDVAMVLRIALTKKSRTPDLHQVMRVLGKEKVEERLKNFKLP</sequence>
<name>A0A101HHJ7_9BACT</name>
<dbReference type="PATRIC" id="fig|1641389.3.peg.1017"/>
<organism evidence="10 11">
    <name type="scientific">candidate division WS6 bacterium 34_10</name>
    <dbReference type="NCBI Taxonomy" id="1641389"/>
    <lineage>
        <taxon>Bacteria</taxon>
        <taxon>Candidatus Dojkabacteria</taxon>
    </lineage>
</organism>
<comment type="similarity">
    <text evidence="1 7">Belongs to the class-I aminoacyl-tRNA synthetase family. Glutamate--tRNA ligase type 1 subfamily.</text>
</comment>
<dbReference type="HAMAP" id="MF_00022">
    <property type="entry name" value="Glu_tRNA_synth_type1"/>
    <property type="match status" value="1"/>
</dbReference>
<protein>
    <recommendedName>
        <fullName evidence="7">Glutamate--tRNA ligase</fullName>
        <ecNumber evidence="7">6.1.1.17</ecNumber>
    </recommendedName>
    <alternativeName>
        <fullName evidence="7">Glutamyl-tRNA synthetase</fullName>
        <shortName evidence="7">GluRS</shortName>
    </alternativeName>
</protein>
<keyword evidence="6 7" id="KW-0030">Aminoacyl-tRNA synthetase</keyword>
<keyword evidence="2 7" id="KW-0436">Ligase</keyword>
<feature type="domain" description="Aminoacyl-tRNA synthetase class I anticodon-binding" evidence="9">
    <location>
        <begin position="494"/>
        <end position="545"/>
    </location>
</feature>
<dbReference type="SUPFAM" id="SSF52374">
    <property type="entry name" value="Nucleotidylyl transferase"/>
    <property type="match status" value="1"/>
</dbReference>
<dbReference type="InterPro" id="IPR020751">
    <property type="entry name" value="aa-tRNA-synth_I_codon-bd_sub2"/>
</dbReference>
<dbReference type="InterPro" id="IPR020058">
    <property type="entry name" value="Glu/Gln-tRNA-synth_Ib_cat-dom"/>
</dbReference>
<dbReference type="GO" id="GO:0005829">
    <property type="term" value="C:cytosol"/>
    <property type="evidence" value="ECO:0007669"/>
    <property type="project" value="TreeGrafter"/>
</dbReference>
<accession>A0A101HHJ7</accession>
<comment type="caution">
    <text evidence="10">The sequence shown here is derived from an EMBL/GenBank/DDBJ whole genome shotgun (WGS) entry which is preliminary data.</text>
</comment>
<evidence type="ECO:0000256" key="4">
    <source>
        <dbReference type="ARBA" id="ARBA00022840"/>
    </source>
</evidence>
<dbReference type="InterPro" id="IPR008925">
    <property type="entry name" value="aa_tRNA-synth_I_cd-bd_sf"/>
</dbReference>
<feature type="binding site" evidence="7">
    <location>
        <position position="295"/>
    </location>
    <ligand>
        <name>ATP</name>
        <dbReference type="ChEBI" id="CHEBI:30616"/>
    </ligand>
</feature>
<dbReference type="PANTHER" id="PTHR43311">
    <property type="entry name" value="GLUTAMATE--TRNA LIGASE"/>
    <property type="match status" value="1"/>
</dbReference>
<dbReference type="InterPro" id="IPR049940">
    <property type="entry name" value="GluQ/Sye"/>
</dbReference>
<comment type="catalytic activity">
    <reaction evidence="7">
        <text>tRNA(Glu) + L-glutamate + ATP = L-glutamyl-tRNA(Glu) + AMP + diphosphate</text>
        <dbReference type="Rhea" id="RHEA:23540"/>
        <dbReference type="Rhea" id="RHEA-COMP:9663"/>
        <dbReference type="Rhea" id="RHEA-COMP:9680"/>
        <dbReference type="ChEBI" id="CHEBI:29985"/>
        <dbReference type="ChEBI" id="CHEBI:30616"/>
        <dbReference type="ChEBI" id="CHEBI:33019"/>
        <dbReference type="ChEBI" id="CHEBI:78442"/>
        <dbReference type="ChEBI" id="CHEBI:78520"/>
        <dbReference type="ChEBI" id="CHEBI:456215"/>
        <dbReference type="EC" id="6.1.1.17"/>
    </reaction>
</comment>
<comment type="subunit">
    <text evidence="7">Monomer.</text>
</comment>
<evidence type="ECO:0000259" key="8">
    <source>
        <dbReference type="Pfam" id="PF00749"/>
    </source>
</evidence>
<dbReference type="Gene3D" id="3.40.50.620">
    <property type="entry name" value="HUPs"/>
    <property type="match status" value="1"/>
</dbReference>
<dbReference type="Proteomes" id="UP000053904">
    <property type="component" value="Unassembled WGS sequence"/>
</dbReference>
<dbReference type="InterPro" id="IPR004527">
    <property type="entry name" value="Glu-tRNA-ligase_bac/mito"/>
</dbReference>
<evidence type="ECO:0000313" key="10">
    <source>
        <dbReference type="EMBL" id="KUK76560.1"/>
    </source>
</evidence>
<feature type="domain" description="Glutamyl/glutaminyl-tRNA synthetase class Ib catalytic" evidence="8">
    <location>
        <begin position="39"/>
        <end position="323"/>
    </location>
</feature>
<evidence type="ECO:0000256" key="1">
    <source>
        <dbReference type="ARBA" id="ARBA00007894"/>
    </source>
</evidence>
<keyword evidence="5 7" id="KW-0648">Protein biosynthesis</keyword>
<evidence type="ECO:0000313" key="11">
    <source>
        <dbReference type="Proteomes" id="UP000053904"/>
    </source>
</evidence>
<dbReference type="GO" id="GO:0006424">
    <property type="term" value="P:glutamyl-tRNA aminoacylation"/>
    <property type="evidence" value="ECO:0007669"/>
    <property type="project" value="UniProtKB-UniRule"/>
</dbReference>
<evidence type="ECO:0000256" key="3">
    <source>
        <dbReference type="ARBA" id="ARBA00022741"/>
    </source>
</evidence>
<dbReference type="GO" id="GO:0000049">
    <property type="term" value="F:tRNA binding"/>
    <property type="evidence" value="ECO:0007669"/>
    <property type="project" value="InterPro"/>
</dbReference>
<comment type="caution">
    <text evidence="7">Lacks conserved residue(s) required for the propagation of feature annotation.</text>
</comment>
<dbReference type="SUPFAM" id="SSF48163">
    <property type="entry name" value="An anticodon-binding domain of class I aminoacyl-tRNA synthetases"/>
    <property type="match status" value="1"/>
</dbReference>
<comment type="function">
    <text evidence="7">Catalyzes the attachment of glutamate to tRNA(Glu) in a two-step reaction: glutamate is first activated by ATP to form Glu-AMP and then transferred to the acceptor end of tRNA(Glu).</text>
</comment>
<evidence type="ECO:0000259" key="9">
    <source>
        <dbReference type="Pfam" id="PF19269"/>
    </source>
</evidence>
<keyword evidence="4 7" id="KW-0067">ATP-binding</keyword>
<dbReference type="InterPro" id="IPR014729">
    <property type="entry name" value="Rossmann-like_a/b/a_fold"/>
</dbReference>